<dbReference type="PANTHER" id="PTHR46115">
    <property type="entry name" value="THIOREDOXIN-LIKE PROTEIN 1"/>
    <property type="match status" value="1"/>
</dbReference>
<dbReference type="InterPro" id="IPR036249">
    <property type="entry name" value="Thioredoxin-like_sf"/>
</dbReference>
<dbReference type="PROSITE" id="PS51352">
    <property type="entry name" value="THIOREDOXIN_2"/>
    <property type="match status" value="1"/>
</dbReference>
<protein>
    <submittedName>
        <fullName evidence="3">Thioredoxin 2</fullName>
    </submittedName>
</protein>
<sequence length="104" mass="12118">MSVLHIDDLNEFNEKIKNNKTFVVFSAGFCKPCKEIYPYIEEKASKYTDITFIKVDIEEGSEISEKFEIQTIPHFKFFKENKEIVTFSGANKQNITEAINKLLE</sequence>
<gene>
    <name evidence="3" type="ORF">NIOZUU159_00310</name>
</gene>
<dbReference type="SUPFAM" id="SSF52833">
    <property type="entry name" value="Thioredoxin-like"/>
    <property type="match status" value="1"/>
</dbReference>
<reference evidence="3" key="1">
    <citation type="submission" date="2020-08" db="EMBL/GenBank/DDBJ databases">
        <title>Bridging the membrane lipid divide: bacteria of the FCB group superphylum have the potential to synthesize archaeal ether lipids.</title>
        <authorList>
            <person name="Villanueva L."/>
            <person name="von Meijenfeldt F.A.B."/>
            <person name="Westbye A.B."/>
            <person name="Yadav S."/>
            <person name="Hopmans E.C."/>
            <person name="Dutilh B.E."/>
            <person name="Sinninghe Damste J.S."/>
        </authorList>
    </citation>
    <scope>NUCLEOTIDE SEQUENCE</scope>
    <source>
        <strain evidence="3">NIOZ-UU159</strain>
    </source>
</reference>
<dbReference type="GO" id="GO:0015035">
    <property type="term" value="F:protein-disulfide reductase activity"/>
    <property type="evidence" value="ECO:0007669"/>
    <property type="project" value="InterPro"/>
</dbReference>
<dbReference type="Pfam" id="PF00085">
    <property type="entry name" value="Thioredoxin"/>
    <property type="match status" value="1"/>
</dbReference>
<dbReference type="InterPro" id="IPR005746">
    <property type="entry name" value="Thioredoxin"/>
</dbReference>
<keyword evidence="1" id="KW-1015">Disulfide bond</keyword>
<dbReference type="PIRSF" id="PIRSF000077">
    <property type="entry name" value="Thioredoxin"/>
    <property type="match status" value="1"/>
</dbReference>
<proteinExistence type="predicted"/>
<name>A0A7S9XEE1_9VIRU</name>
<evidence type="ECO:0000313" key="3">
    <source>
        <dbReference type="EMBL" id="QPI16814.1"/>
    </source>
</evidence>
<dbReference type="CDD" id="cd02947">
    <property type="entry name" value="TRX_family"/>
    <property type="match status" value="1"/>
</dbReference>
<accession>A0A7S9XEE1</accession>
<evidence type="ECO:0000256" key="1">
    <source>
        <dbReference type="ARBA" id="ARBA00023157"/>
    </source>
</evidence>
<dbReference type="InterPro" id="IPR013766">
    <property type="entry name" value="Thioredoxin_domain"/>
</dbReference>
<organism evidence="3">
    <name type="scientific">Virus NIOZ-UU159</name>
    <dbReference type="NCBI Taxonomy" id="2763270"/>
    <lineage>
        <taxon>Viruses</taxon>
    </lineage>
</organism>
<evidence type="ECO:0000259" key="2">
    <source>
        <dbReference type="PROSITE" id="PS51352"/>
    </source>
</evidence>
<feature type="domain" description="Thioredoxin" evidence="2">
    <location>
        <begin position="1"/>
        <end position="104"/>
    </location>
</feature>
<dbReference type="Gene3D" id="3.40.30.10">
    <property type="entry name" value="Glutaredoxin"/>
    <property type="match status" value="1"/>
</dbReference>
<dbReference type="EMBL" id="MW030607">
    <property type="protein sequence ID" value="QPI16814.1"/>
    <property type="molecule type" value="Genomic_DNA"/>
</dbReference>